<dbReference type="GO" id="GO:0009986">
    <property type="term" value="C:cell surface"/>
    <property type="evidence" value="ECO:0007669"/>
    <property type="project" value="UniProtKB-SubCell"/>
</dbReference>
<sequence>MSIRIRRRSAYMERKTSQSGFTLLESLLSLSILLLTLPFLPFLFQSISDDSYYNELAIEQFFLFIADESHRAEYTVVDNNQIMFIHSEEKHVEISKYKSVIRRQIAGQGHEILVRDINSFIVTSSSAGIKIRIRDGKGDYYEKIIPIL</sequence>
<keyword evidence="3" id="KW-0812">Transmembrane</keyword>
<protein>
    <submittedName>
        <fullName evidence="4">Prepilin-type N-terminal cleavage/methylation domain-containing protein</fullName>
    </submittedName>
</protein>
<comment type="subcellular location">
    <subcellularLocation>
        <location evidence="1">Cell surface</location>
    </subcellularLocation>
</comment>
<keyword evidence="2" id="KW-0178">Competence</keyword>
<organism evidence="4 5">
    <name type="scientific">Radiobacillus deserti</name>
    <dbReference type="NCBI Taxonomy" id="2594883"/>
    <lineage>
        <taxon>Bacteria</taxon>
        <taxon>Bacillati</taxon>
        <taxon>Bacillota</taxon>
        <taxon>Bacilli</taxon>
        <taxon>Bacillales</taxon>
        <taxon>Bacillaceae</taxon>
        <taxon>Radiobacillus</taxon>
    </lineage>
</organism>
<dbReference type="EMBL" id="CP041666">
    <property type="protein sequence ID" value="QDP42159.1"/>
    <property type="molecule type" value="Genomic_DNA"/>
</dbReference>
<gene>
    <name evidence="4" type="ORF">FN924_10600</name>
</gene>
<evidence type="ECO:0000256" key="2">
    <source>
        <dbReference type="ARBA" id="ARBA00023287"/>
    </source>
</evidence>
<accession>A0A516KL91</accession>
<evidence type="ECO:0000313" key="4">
    <source>
        <dbReference type="EMBL" id="QDP42159.1"/>
    </source>
</evidence>
<evidence type="ECO:0000256" key="3">
    <source>
        <dbReference type="SAM" id="Phobius"/>
    </source>
</evidence>
<keyword evidence="3" id="KW-0472">Membrane</keyword>
<dbReference type="InterPro" id="IPR012902">
    <property type="entry name" value="N_methyl_site"/>
</dbReference>
<dbReference type="Proteomes" id="UP000315215">
    <property type="component" value="Chromosome"/>
</dbReference>
<name>A0A516KL91_9BACI</name>
<dbReference type="Pfam" id="PF15980">
    <property type="entry name" value="ComGF"/>
    <property type="match status" value="1"/>
</dbReference>
<evidence type="ECO:0000256" key="1">
    <source>
        <dbReference type="ARBA" id="ARBA00004241"/>
    </source>
</evidence>
<keyword evidence="5" id="KW-1185">Reference proteome</keyword>
<feature type="transmembrane region" description="Helical" evidence="3">
    <location>
        <begin position="21"/>
        <end position="44"/>
    </location>
</feature>
<dbReference type="KEGG" id="aqt:FN924_10600"/>
<dbReference type="NCBIfam" id="NF041002">
    <property type="entry name" value="pilin_ComGF"/>
    <property type="match status" value="1"/>
</dbReference>
<dbReference type="GO" id="GO:0030420">
    <property type="term" value="P:establishment of competence for transformation"/>
    <property type="evidence" value="ECO:0007669"/>
    <property type="project" value="UniProtKB-KW"/>
</dbReference>
<dbReference type="NCBIfam" id="TIGR02532">
    <property type="entry name" value="IV_pilin_GFxxxE"/>
    <property type="match status" value="1"/>
</dbReference>
<proteinExistence type="predicted"/>
<dbReference type="InterPro" id="IPR016977">
    <property type="entry name" value="ComGF"/>
</dbReference>
<keyword evidence="3" id="KW-1133">Transmembrane helix</keyword>
<reference evidence="4 5" key="1">
    <citation type="submission" date="2019-07" db="EMBL/GenBank/DDBJ databases">
        <authorList>
            <person name="Li J."/>
        </authorList>
    </citation>
    <scope>NUCLEOTIDE SEQUENCE [LARGE SCALE GENOMIC DNA]</scope>
    <source>
        <strain evidence="4 5">TKL69</strain>
    </source>
</reference>
<evidence type="ECO:0000313" key="5">
    <source>
        <dbReference type="Proteomes" id="UP000315215"/>
    </source>
</evidence>
<dbReference type="AlphaFoldDB" id="A0A516KL91"/>